<dbReference type="SUPFAM" id="SSF55781">
    <property type="entry name" value="GAF domain-like"/>
    <property type="match status" value="1"/>
</dbReference>
<keyword evidence="1" id="KW-0812">Transmembrane</keyword>
<accession>A0A9J6RAM8</accession>
<keyword evidence="4" id="KW-1185">Reference proteome</keyword>
<dbReference type="InterPro" id="IPR029787">
    <property type="entry name" value="Nucleotide_cyclase"/>
</dbReference>
<dbReference type="EMBL" id="JAPRAT010000005">
    <property type="protein sequence ID" value="MCZ0702414.1"/>
    <property type="molecule type" value="Genomic_DNA"/>
</dbReference>
<feature type="transmembrane region" description="Helical" evidence="1">
    <location>
        <begin position="69"/>
        <end position="94"/>
    </location>
</feature>
<evidence type="ECO:0000313" key="3">
    <source>
        <dbReference type="EMBL" id="MCZ0702414.1"/>
    </source>
</evidence>
<feature type="transmembrane region" description="Helical" evidence="1">
    <location>
        <begin position="139"/>
        <end position="163"/>
    </location>
</feature>
<feature type="transmembrane region" description="Helical" evidence="1">
    <location>
        <begin position="36"/>
        <end position="57"/>
    </location>
</feature>
<dbReference type="NCBIfam" id="TIGR00254">
    <property type="entry name" value="GGDEF"/>
    <property type="match status" value="1"/>
</dbReference>
<dbReference type="GO" id="GO:0043709">
    <property type="term" value="P:cell adhesion involved in single-species biofilm formation"/>
    <property type="evidence" value="ECO:0007669"/>
    <property type="project" value="TreeGrafter"/>
</dbReference>
<dbReference type="SUPFAM" id="SSF55073">
    <property type="entry name" value="Nucleotide cyclase"/>
    <property type="match status" value="1"/>
</dbReference>
<feature type="transmembrane region" description="Helical" evidence="1">
    <location>
        <begin position="12"/>
        <end position="29"/>
    </location>
</feature>
<feature type="transmembrane region" description="Helical" evidence="1">
    <location>
        <begin position="202"/>
        <end position="222"/>
    </location>
</feature>
<evidence type="ECO:0000259" key="2">
    <source>
        <dbReference type="PROSITE" id="PS50887"/>
    </source>
</evidence>
<dbReference type="InterPro" id="IPR000160">
    <property type="entry name" value="GGDEF_dom"/>
</dbReference>
<keyword evidence="1" id="KW-1133">Transmembrane helix</keyword>
<protein>
    <submittedName>
        <fullName evidence="3">Sensor domain-containing diguanylate cyclase</fullName>
    </submittedName>
</protein>
<name>A0A9J6RAM8_9BACI</name>
<dbReference type="GO" id="GO:0052621">
    <property type="term" value="F:diguanylate cyclase activity"/>
    <property type="evidence" value="ECO:0007669"/>
    <property type="project" value="TreeGrafter"/>
</dbReference>
<proteinExistence type="predicted"/>
<dbReference type="PANTHER" id="PTHR45138:SF9">
    <property type="entry name" value="DIGUANYLATE CYCLASE DGCM-RELATED"/>
    <property type="match status" value="1"/>
</dbReference>
<sequence length="582" mass="65655">MISKAKRQGIWGLWAIFWPLILIFIYYNFPVSAPIDYPTVFSFVLLGIIVALFPITLNNTPVFLVNSVSLATFLIFGLGVEMIVTQIAILTVIFRLKINKNDIFRIPLNLLMFSIISLLGAIVYYLFEDMYFLGRTDLLGIFGYAVIVFVANQALLKIIQISLYNRKVKIFDEGFYFSLMMNVYMIPIALILVYMYEAFGVAGIYVVGIPIISVSISIKMYYASKTINVYLQSANQIAQKLTGHLNRSDVVDTYLTDLPEIFTISCVAVYDVQDQNNVQLIRSYEKESGIVNKQVNISLNNQSVLVEARDSDQMISVSTGKGWKDRVPEHLREMGESLVATPVKRNQEIVSIIVLVAKQKHAFDGNLLVILKVLNNYLGIALENAKHYEESQAEGLTDHLTGLPNFRFIEQTIATIRNQQQQAWMSDIAATVEEQIEASQSCSLILLDLDRFKKVNDTYGHECGNEVLQKLANRMKDFIGDRGCVARYGGEEFLVFLPNSIHQEGLQIAEDLRLIIAGEPFCCVNHMDADREKVDIHLTASLGIASYPDHCDDPMELVRLADRTMYVGAKHNGRNKVSAYQV</sequence>
<dbReference type="CDD" id="cd01949">
    <property type="entry name" value="GGDEF"/>
    <property type="match status" value="1"/>
</dbReference>
<dbReference type="Pfam" id="PF00990">
    <property type="entry name" value="GGDEF"/>
    <property type="match status" value="1"/>
</dbReference>
<organism evidence="3 4">
    <name type="scientific">Natronobacillus azotifigens</name>
    <dbReference type="NCBI Taxonomy" id="472978"/>
    <lineage>
        <taxon>Bacteria</taxon>
        <taxon>Bacillati</taxon>
        <taxon>Bacillota</taxon>
        <taxon>Bacilli</taxon>
        <taxon>Bacillales</taxon>
        <taxon>Bacillaceae</taxon>
        <taxon>Natronobacillus</taxon>
    </lineage>
</organism>
<dbReference type="Gene3D" id="3.30.70.270">
    <property type="match status" value="1"/>
</dbReference>
<dbReference type="InterPro" id="IPR029016">
    <property type="entry name" value="GAF-like_dom_sf"/>
</dbReference>
<dbReference type="GO" id="GO:0005886">
    <property type="term" value="C:plasma membrane"/>
    <property type="evidence" value="ECO:0007669"/>
    <property type="project" value="TreeGrafter"/>
</dbReference>
<dbReference type="GO" id="GO:1902201">
    <property type="term" value="P:negative regulation of bacterial-type flagellum-dependent cell motility"/>
    <property type="evidence" value="ECO:0007669"/>
    <property type="project" value="TreeGrafter"/>
</dbReference>
<feature type="transmembrane region" description="Helical" evidence="1">
    <location>
        <begin position="175"/>
        <end position="196"/>
    </location>
</feature>
<dbReference type="SMART" id="SM00065">
    <property type="entry name" value="GAF"/>
    <property type="match status" value="1"/>
</dbReference>
<feature type="transmembrane region" description="Helical" evidence="1">
    <location>
        <begin position="106"/>
        <end position="127"/>
    </location>
</feature>
<comment type="caution">
    <text evidence="3">The sequence shown here is derived from an EMBL/GenBank/DDBJ whole genome shotgun (WGS) entry which is preliminary data.</text>
</comment>
<reference evidence="3" key="1">
    <citation type="submission" date="2022-11" db="EMBL/GenBank/DDBJ databases">
        <title>WGS of Natronobacillus azotifigens 24KS-1, an anaerobic diazotrophic haloalkaliphile from soda-rich habitats.</title>
        <authorList>
            <person name="Sorokin D.Y."/>
            <person name="Merkel A.Y."/>
        </authorList>
    </citation>
    <scope>NUCLEOTIDE SEQUENCE</scope>
    <source>
        <strain evidence="3">24KS-1</strain>
    </source>
</reference>
<dbReference type="AlphaFoldDB" id="A0A9J6RAM8"/>
<dbReference type="InterPro" id="IPR050469">
    <property type="entry name" value="Diguanylate_Cyclase"/>
</dbReference>
<dbReference type="InterPro" id="IPR043128">
    <property type="entry name" value="Rev_trsase/Diguanyl_cyclase"/>
</dbReference>
<dbReference type="Proteomes" id="UP001084197">
    <property type="component" value="Unassembled WGS sequence"/>
</dbReference>
<keyword evidence="1" id="KW-0472">Membrane</keyword>
<gene>
    <name evidence="3" type="ORF">OWO01_04210</name>
</gene>
<dbReference type="PROSITE" id="PS50887">
    <property type="entry name" value="GGDEF"/>
    <property type="match status" value="1"/>
</dbReference>
<evidence type="ECO:0000256" key="1">
    <source>
        <dbReference type="SAM" id="Phobius"/>
    </source>
</evidence>
<dbReference type="InterPro" id="IPR003018">
    <property type="entry name" value="GAF"/>
</dbReference>
<dbReference type="RefSeq" id="WP_268779182.1">
    <property type="nucleotide sequence ID" value="NZ_JAPRAT010000005.1"/>
</dbReference>
<dbReference type="Gene3D" id="3.30.450.40">
    <property type="match status" value="1"/>
</dbReference>
<dbReference type="SMART" id="SM00267">
    <property type="entry name" value="GGDEF"/>
    <property type="match status" value="1"/>
</dbReference>
<dbReference type="PANTHER" id="PTHR45138">
    <property type="entry name" value="REGULATORY COMPONENTS OF SENSORY TRANSDUCTION SYSTEM"/>
    <property type="match status" value="1"/>
</dbReference>
<evidence type="ECO:0000313" key="4">
    <source>
        <dbReference type="Proteomes" id="UP001084197"/>
    </source>
</evidence>
<feature type="domain" description="GGDEF" evidence="2">
    <location>
        <begin position="440"/>
        <end position="582"/>
    </location>
</feature>